<sequence>MIWLSAHAALLLATFCDPMCRWI</sequence>
<dbReference type="AlphaFoldDB" id="A0A2P2PFP3"/>
<protein>
    <submittedName>
        <fullName evidence="1">Uncharacterized protein</fullName>
    </submittedName>
</protein>
<proteinExistence type="predicted"/>
<reference evidence="1" key="1">
    <citation type="submission" date="2018-02" db="EMBL/GenBank/DDBJ databases">
        <title>Rhizophora mucronata_Transcriptome.</title>
        <authorList>
            <person name="Meera S.P."/>
            <person name="Sreeshan A."/>
            <person name="Augustine A."/>
        </authorList>
    </citation>
    <scope>NUCLEOTIDE SEQUENCE</scope>
    <source>
        <tissue evidence="1">Leaf</tissue>
    </source>
</reference>
<dbReference type="EMBL" id="GGEC01073028">
    <property type="protein sequence ID" value="MBX53512.1"/>
    <property type="molecule type" value="Transcribed_RNA"/>
</dbReference>
<organism evidence="1">
    <name type="scientific">Rhizophora mucronata</name>
    <name type="common">Asiatic mangrove</name>
    <dbReference type="NCBI Taxonomy" id="61149"/>
    <lineage>
        <taxon>Eukaryota</taxon>
        <taxon>Viridiplantae</taxon>
        <taxon>Streptophyta</taxon>
        <taxon>Embryophyta</taxon>
        <taxon>Tracheophyta</taxon>
        <taxon>Spermatophyta</taxon>
        <taxon>Magnoliopsida</taxon>
        <taxon>eudicotyledons</taxon>
        <taxon>Gunneridae</taxon>
        <taxon>Pentapetalae</taxon>
        <taxon>rosids</taxon>
        <taxon>fabids</taxon>
        <taxon>Malpighiales</taxon>
        <taxon>Rhizophoraceae</taxon>
        <taxon>Rhizophora</taxon>
    </lineage>
</organism>
<accession>A0A2P2PFP3</accession>
<evidence type="ECO:0000313" key="1">
    <source>
        <dbReference type="EMBL" id="MBX53512.1"/>
    </source>
</evidence>
<name>A0A2P2PFP3_RHIMU</name>